<organism evidence="2 3">
    <name type="scientific">Oryza meyeriana var. granulata</name>
    <dbReference type="NCBI Taxonomy" id="110450"/>
    <lineage>
        <taxon>Eukaryota</taxon>
        <taxon>Viridiplantae</taxon>
        <taxon>Streptophyta</taxon>
        <taxon>Embryophyta</taxon>
        <taxon>Tracheophyta</taxon>
        <taxon>Spermatophyta</taxon>
        <taxon>Magnoliopsida</taxon>
        <taxon>Liliopsida</taxon>
        <taxon>Poales</taxon>
        <taxon>Poaceae</taxon>
        <taxon>BOP clade</taxon>
        <taxon>Oryzoideae</taxon>
        <taxon>Oryzeae</taxon>
        <taxon>Oryzinae</taxon>
        <taxon>Oryza</taxon>
        <taxon>Oryza meyeriana</taxon>
    </lineage>
</organism>
<evidence type="ECO:0000313" key="2">
    <source>
        <dbReference type="EMBL" id="KAF0889813.1"/>
    </source>
</evidence>
<dbReference type="EMBL" id="SPHZ02000012">
    <property type="protein sequence ID" value="KAF0889813.1"/>
    <property type="molecule type" value="Genomic_DNA"/>
</dbReference>
<feature type="signal peptide" evidence="1">
    <location>
        <begin position="1"/>
        <end position="25"/>
    </location>
</feature>
<dbReference type="AlphaFoldDB" id="A0A6G1BQX5"/>
<sequence>MAKAIGKVVAVIMVVQLLFVGSCYSWCDDCIPPWGYCCINCLPWEPPCTNCCDPDTVCGWRIGSGTYDEYCIPRSECIGINC</sequence>
<comment type="caution">
    <text evidence="2">The sequence shown here is derived from an EMBL/GenBank/DDBJ whole genome shotgun (WGS) entry which is preliminary data.</text>
</comment>
<keyword evidence="1" id="KW-0732">Signal</keyword>
<feature type="chain" id="PRO_5026262540" description="Bowman-Birk serine protease inhibitors family domain-containing protein" evidence="1">
    <location>
        <begin position="26"/>
        <end position="82"/>
    </location>
</feature>
<protein>
    <recommendedName>
        <fullName evidence="4">Bowman-Birk serine protease inhibitors family domain-containing protein</fullName>
    </recommendedName>
</protein>
<reference evidence="2 3" key="1">
    <citation type="submission" date="2019-11" db="EMBL/GenBank/DDBJ databases">
        <title>Whole genome sequence of Oryza granulata.</title>
        <authorList>
            <person name="Li W."/>
        </authorList>
    </citation>
    <scope>NUCLEOTIDE SEQUENCE [LARGE SCALE GENOMIC DNA]</scope>
    <source>
        <strain evidence="3">cv. Menghai</strain>
        <tissue evidence="2">Leaf</tissue>
    </source>
</reference>
<dbReference type="Proteomes" id="UP000479710">
    <property type="component" value="Unassembled WGS sequence"/>
</dbReference>
<evidence type="ECO:0008006" key="4">
    <source>
        <dbReference type="Google" id="ProtNLM"/>
    </source>
</evidence>
<proteinExistence type="predicted"/>
<name>A0A6G1BQX5_9ORYZ</name>
<gene>
    <name evidence="2" type="ORF">E2562_032867</name>
</gene>
<evidence type="ECO:0000313" key="3">
    <source>
        <dbReference type="Proteomes" id="UP000479710"/>
    </source>
</evidence>
<keyword evidence="3" id="KW-1185">Reference proteome</keyword>
<dbReference type="PROSITE" id="PS51257">
    <property type="entry name" value="PROKAR_LIPOPROTEIN"/>
    <property type="match status" value="1"/>
</dbReference>
<evidence type="ECO:0000256" key="1">
    <source>
        <dbReference type="SAM" id="SignalP"/>
    </source>
</evidence>
<accession>A0A6G1BQX5</accession>